<protein>
    <submittedName>
        <fullName evidence="1">Uncharacterized protein</fullName>
    </submittedName>
</protein>
<evidence type="ECO:0000313" key="1">
    <source>
        <dbReference type="EnsemblMetazoa" id="PPA12461.1"/>
    </source>
</evidence>
<name>A0A2A6CS00_PRIPA</name>
<dbReference type="EnsemblMetazoa" id="PPA12461.1">
    <property type="protein sequence ID" value="PPA12461.1"/>
    <property type="gene ID" value="WBGene00102015"/>
</dbReference>
<reference evidence="1" key="2">
    <citation type="submission" date="2022-06" db="UniProtKB">
        <authorList>
            <consortium name="EnsemblMetazoa"/>
        </authorList>
    </citation>
    <scope>IDENTIFICATION</scope>
    <source>
        <strain evidence="1">PS312</strain>
    </source>
</reference>
<dbReference type="InterPro" id="IPR029063">
    <property type="entry name" value="SAM-dependent_MTases_sf"/>
</dbReference>
<dbReference type="Gene3D" id="3.40.50.150">
    <property type="entry name" value="Vaccinia Virus protein VP39"/>
    <property type="match status" value="1"/>
</dbReference>
<accession>A0A2A6CS00</accession>
<dbReference type="AlphaFoldDB" id="A0A2A6CS00"/>
<evidence type="ECO:0000313" key="2">
    <source>
        <dbReference type="Proteomes" id="UP000005239"/>
    </source>
</evidence>
<proteinExistence type="predicted"/>
<reference evidence="2" key="1">
    <citation type="journal article" date="2008" name="Nat. Genet.">
        <title>The Pristionchus pacificus genome provides a unique perspective on nematode lifestyle and parasitism.</title>
        <authorList>
            <person name="Dieterich C."/>
            <person name="Clifton S.W."/>
            <person name="Schuster L.N."/>
            <person name="Chinwalla A."/>
            <person name="Delehaunty K."/>
            <person name="Dinkelacker I."/>
            <person name="Fulton L."/>
            <person name="Fulton R."/>
            <person name="Godfrey J."/>
            <person name="Minx P."/>
            <person name="Mitreva M."/>
            <person name="Roeseler W."/>
            <person name="Tian H."/>
            <person name="Witte H."/>
            <person name="Yang S.P."/>
            <person name="Wilson R.K."/>
            <person name="Sommer R.J."/>
        </authorList>
    </citation>
    <scope>NUCLEOTIDE SEQUENCE [LARGE SCALE GENOMIC DNA]</scope>
    <source>
        <strain evidence="2">PS312</strain>
    </source>
</reference>
<dbReference type="SUPFAM" id="SSF53335">
    <property type="entry name" value="S-adenosyl-L-methionine-dependent methyltransferases"/>
    <property type="match status" value="1"/>
</dbReference>
<accession>A0A8R1Y9C5</accession>
<sequence length="337" mass="39111">MRRSAALTFVLRRLKRLGLWRFLFWSFIIFNFLPVALLTYHIQTTISPLEFLLKDMREPKTVIDVPIPSANASLVVLDMINVHQHLVERWLYVRYSSDRSDEELGYGLIWPKPGVAGIDRFNTSTWVANQVVLPSGEMCNDIFIMLKMSNRTAFRKLSFGLNNGMLHSFHGTMMRDNGSLVTVEQSAELIHVSRRWFGLIENNNNKVVHSAYGDWIDQEKRKNAVYDQIIIREREESDGDVVYYPNRVFSDASTVRKLYRLLKENGFIIVYISRRDKSERENVGVIFSTYKASFGEHCKVLEPSKTQNSYLFCQKTNNSTTFEKIHRGAFNLIENGC</sequence>
<gene>
    <name evidence="1" type="primary">WBGene00102015</name>
</gene>
<dbReference type="OrthoDB" id="411785at2759"/>
<organism evidence="1 2">
    <name type="scientific">Pristionchus pacificus</name>
    <name type="common">Parasitic nematode worm</name>
    <dbReference type="NCBI Taxonomy" id="54126"/>
    <lineage>
        <taxon>Eukaryota</taxon>
        <taxon>Metazoa</taxon>
        <taxon>Ecdysozoa</taxon>
        <taxon>Nematoda</taxon>
        <taxon>Chromadorea</taxon>
        <taxon>Rhabditida</taxon>
        <taxon>Rhabditina</taxon>
        <taxon>Diplogasteromorpha</taxon>
        <taxon>Diplogasteroidea</taxon>
        <taxon>Neodiplogasteridae</taxon>
        <taxon>Pristionchus</taxon>
    </lineage>
</organism>
<keyword evidence="2" id="KW-1185">Reference proteome</keyword>
<dbReference type="Proteomes" id="UP000005239">
    <property type="component" value="Unassembled WGS sequence"/>
</dbReference>